<dbReference type="FunFam" id="3.90.226.10:FF:000017">
    <property type="entry name" value="Propionyl-CoA carboxylase subunit beta 5"/>
    <property type="match status" value="1"/>
</dbReference>
<dbReference type="PROSITE" id="PS50980">
    <property type="entry name" value="COA_CT_NTER"/>
    <property type="match status" value="1"/>
</dbReference>
<gene>
    <name evidence="4" type="ORF">RYX45_11150</name>
</gene>
<keyword evidence="4" id="KW-0436">Ligase</keyword>
<dbReference type="FunFam" id="3.90.226.10:FF:000016">
    <property type="entry name" value="Propionyl-CoA carboxylase, beta subunit"/>
    <property type="match status" value="1"/>
</dbReference>
<evidence type="ECO:0000256" key="1">
    <source>
        <dbReference type="ARBA" id="ARBA00006102"/>
    </source>
</evidence>
<dbReference type="PRINTS" id="PR01070">
    <property type="entry name" value="ACCCTRFRASEB"/>
</dbReference>
<dbReference type="PANTHER" id="PTHR43842:SF2">
    <property type="entry name" value="PROPIONYL-COA CARBOXYLASE BETA CHAIN, MITOCHONDRIAL"/>
    <property type="match status" value="1"/>
</dbReference>
<dbReference type="InterPro" id="IPR051047">
    <property type="entry name" value="AccD/PCCB"/>
</dbReference>
<dbReference type="InterPro" id="IPR011762">
    <property type="entry name" value="COA_CT_N"/>
</dbReference>
<dbReference type="InterPro" id="IPR029045">
    <property type="entry name" value="ClpP/crotonase-like_dom_sf"/>
</dbReference>
<dbReference type="GO" id="GO:0004658">
    <property type="term" value="F:propionyl-CoA carboxylase activity"/>
    <property type="evidence" value="ECO:0007669"/>
    <property type="project" value="UniProtKB-ARBA"/>
</dbReference>
<accession>A0AAJ2U205</accession>
<dbReference type="GO" id="GO:0015977">
    <property type="term" value="P:carbon fixation"/>
    <property type="evidence" value="ECO:0007669"/>
    <property type="project" value="UniProtKB-ARBA"/>
</dbReference>
<evidence type="ECO:0000259" key="3">
    <source>
        <dbReference type="PROSITE" id="PS50989"/>
    </source>
</evidence>
<evidence type="ECO:0000313" key="4">
    <source>
        <dbReference type="EMBL" id="MDV2885736.1"/>
    </source>
</evidence>
<dbReference type="Proteomes" id="UP001285636">
    <property type="component" value="Unassembled WGS sequence"/>
</dbReference>
<dbReference type="Gene3D" id="3.90.226.10">
    <property type="entry name" value="2-enoyl-CoA Hydratase, Chain A, domain 1"/>
    <property type="match status" value="2"/>
</dbReference>
<evidence type="ECO:0000259" key="2">
    <source>
        <dbReference type="PROSITE" id="PS50980"/>
    </source>
</evidence>
<dbReference type="EC" id="6.-.-.-" evidence="4"/>
<dbReference type="AlphaFoldDB" id="A0AAJ2U205"/>
<comment type="similarity">
    <text evidence="1">Belongs to the AccD/PCCB family.</text>
</comment>
<dbReference type="RefSeq" id="WP_012959835.1">
    <property type="nucleotide sequence ID" value="NZ_CP117835.1"/>
</dbReference>
<dbReference type="InterPro" id="IPR034733">
    <property type="entry name" value="AcCoA_carboxyl_beta"/>
</dbReference>
<dbReference type="GO" id="GO:0003989">
    <property type="term" value="F:acetyl-CoA carboxylase activity"/>
    <property type="evidence" value="ECO:0007669"/>
    <property type="project" value="InterPro"/>
</dbReference>
<protein>
    <submittedName>
        <fullName evidence="4">Acyl-CoA carboxylase subunit beta</fullName>
        <ecNumber evidence="4">6.-.-.-</ecNumber>
    </submittedName>
</protein>
<sequence>MDMLDRINELEERREKVKLGGGEARIDAQHDRGKMTARERIDLLVDEGTFVELNPFIEHRGLDYGSAEAPGEGVVTGYGKVDGRLIFLFAQDFTVFGGALGEMHARKIAKVMDLAAENGAPIIGLNDSGGARIQEGVLSLDGYGHIFYRNAIYSGVVPQISVIMGPCAGGAVYSPAITDFVFMVEKTSQMFITGPKVIESVTGAKINSENLGGAKVHSSVSGNAHFTSPSEEQVLKDVRKLISFLPQNHEERTPVKKPVNTKPLDERIEELIDIVPVDGTKVYDVRHVIEKIVDDEDFLEVQPKFAKNIVCGFARIEGETVGIVANNPKMMAGGLDIDSSDKCSRFIRFCDCYNIPLITFEDVSGFIPGVQQEHGGIIRHGAKILYAYSEATVPKITVILRKAFGGAYVALNSKAIGADVVYAWPNAEIAVMGPEGAANIIFAKEINESDDPEATRAAKIADYRERFANPYVAASNGMVDDVIDPRDTRKSLAQALDMLRNKKKELPKKKHGNIPL</sequence>
<dbReference type="Pfam" id="PF01039">
    <property type="entry name" value="Carboxyl_trans"/>
    <property type="match status" value="1"/>
</dbReference>
<dbReference type="InterPro" id="IPR011763">
    <property type="entry name" value="COA_CT_C"/>
</dbReference>
<organism evidence="4 5">
    <name type="scientific">Alkalihalophilus pseudofirmus</name>
    <name type="common">Bacillus pseudofirmus</name>
    <dbReference type="NCBI Taxonomy" id="79885"/>
    <lineage>
        <taxon>Bacteria</taxon>
        <taxon>Bacillati</taxon>
        <taxon>Bacillota</taxon>
        <taxon>Bacilli</taxon>
        <taxon>Bacillales</taxon>
        <taxon>Bacillaceae</taxon>
        <taxon>Alkalihalophilus</taxon>
    </lineage>
</organism>
<dbReference type="SUPFAM" id="SSF52096">
    <property type="entry name" value="ClpP/crotonase"/>
    <property type="match status" value="2"/>
</dbReference>
<dbReference type="GO" id="GO:0006633">
    <property type="term" value="P:fatty acid biosynthetic process"/>
    <property type="evidence" value="ECO:0007669"/>
    <property type="project" value="InterPro"/>
</dbReference>
<feature type="domain" description="CoA carboxyltransferase C-terminal" evidence="3">
    <location>
        <begin position="263"/>
        <end position="509"/>
    </location>
</feature>
<name>A0AAJ2U205_ALKPS</name>
<dbReference type="GO" id="GO:0009317">
    <property type="term" value="C:acetyl-CoA carboxylase complex"/>
    <property type="evidence" value="ECO:0007669"/>
    <property type="project" value="InterPro"/>
</dbReference>
<proteinExistence type="inferred from homology"/>
<evidence type="ECO:0000313" key="5">
    <source>
        <dbReference type="Proteomes" id="UP001285636"/>
    </source>
</evidence>
<dbReference type="InterPro" id="IPR000438">
    <property type="entry name" value="Acetyl_CoA_COase_Trfase_b_su"/>
</dbReference>
<feature type="domain" description="CoA carboxyltransferase N-terminal" evidence="2">
    <location>
        <begin position="3"/>
        <end position="257"/>
    </location>
</feature>
<dbReference type="EMBL" id="JAWJAY010000002">
    <property type="protein sequence ID" value="MDV2885736.1"/>
    <property type="molecule type" value="Genomic_DNA"/>
</dbReference>
<reference evidence="4" key="1">
    <citation type="submission" date="2023-10" db="EMBL/GenBank/DDBJ databases">
        <title>Screening of Alkalihalophilus pseudofirmusBZ-TG-HK211 and Its Alleviation of Salt Stress on Rapeseed Growth.</title>
        <authorList>
            <person name="Zhao B."/>
            <person name="Guo T."/>
        </authorList>
    </citation>
    <scope>NUCLEOTIDE SEQUENCE</scope>
    <source>
        <strain evidence="4">BZ-TG-HK211</strain>
    </source>
</reference>
<dbReference type="PANTHER" id="PTHR43842">
    <property type="entry name" value="PROPIONYL-COA CARBOXYLASE BETA CHAIN"/>
    <property type="match status" value="1"/>
</dbReference>
<comment type="caution">
    <text evidence="4">The sequence shown here is derived from an EMBL/GenBank/DDBJ whole genome shotgun (WGS) entry which is preliminary data.</text>
</comment>
<dbReference type="PROSITE" id="PS50989">
    <property type="entry name" value="COA_CT_CTER"/>
    <property type="match status" value="1"/>
</dbReference>